<keyword evidence="1" id="KW-0472">Membrane</keyword>
<feature type="transmembrane region" description="Helical" evidence="1">
    <location>
        <begin position="108"/>
        <end position="128"/>
    </location>
</feature>
<sequence length="242" mass="27469">MSSSTQTPVALILVELLISIAAFVLFCLEYPTDFRTSLWENGGVEGFNSNPNQRIYFYANHREPPEIPLIWSQRLANSNLAVAVLGLVVFVSRTSMSYLRYLSHFTNIIYDMILLILWATSLAGQTAGDFTDPKHPSSHPWYLARGCSIAWDKTRGYCHIAQVGFLVSILAMVLYGTRLIREIILIAYDRGQRHRPEGFVQITEDMEPVESVYTDEECEHLEQKEIKSNLTLSPVLAFFPSD</sequence>
<proteinExistence type="predicted"/>
<feature type="transmembrane region" description="Helical" evidence="1">
    <location>
        <begin position="12"/>
        <end position="31"/>
    </location>
</feature>
<evidence type="ECO:0000313" key="2">
    <source>
        <dbReference type="EMBL" id="CAG7560334.1"/>
    </source>
</evidence>
<keyword evidence="1" id="KW-1133">Transmembrane helix</keyword>
<feature type="transmembrane region" description="Helical" evidence="1">
    <location>
        <begin position="78"/>
        <end position="96"/>
    </location>
</feature>
<comment type="caution">
    <text evidence="2">The sequence shown here is derived from an EMBL/GenBank/DDBJ whole genome shotgun (WGS) entry which is preliminary data.</text>
</comment>
<accession>A0A8J2NJB7</accession>
<name>A0A8J2NJB7_FUSEQ</name>
<protein>
    <submittedName>
        <fullName evidence="2">Uncharacterized protein</fullName>
    </submittedName>
</protein>
<organism evidence="2 3">
    <name type="scientific">Fusarium equiseti</name>
    <name type="common">Fusarium scirpi</name>
    <dbReference type="NCBI Taxonomy" id="61235"/>
    <lineage>
        <taxon>Eukaryota</taxon>
        <taxon>Fungi</taxon>
        <taxon>Dikarya</taxon>
        <taxon>Ascomycota</taxon>
        <taxon>Pezizomycotina</taxon>
        <taxon>Sordariomycetes</taxon>
        <taxon>Hypocreomycetidae</taxon>
        <taxon>Hypocreales</taxon>
        <taxon>Nectriaceae</taxon>
        <taxon>Fusarium</taxon>
        <taxon>Fusarium incarnatum-equiseti species complex</taxon>
    </lineage>
</organism>
<evidence type="ECO:0000256" key="1">
    <source>
        <dbReference type="SAM" id="Phobius"/>
    </source>
</evidence>
<keyword evidence="1" id="KW-0812">Transmembrane</keyword>
<dbReference type="EMBL" id="CAJSTJ010000134">
    <property type="protein sequence ID" value="CAG7560334.1"/>
    <property type="molecule type" value="Genomic_DNA"/>
</dbReference>
<evidence type="ECO:0000313" key="3">
    <source>
        <dbReference type="Proteomes" id="UP000693738"/>
    </source>
</evidence>
<feature type="transmembrane region" description="Helical" evidence="1">
    <location>
        <begin position="160"/>
        <end position="180"/>
    </location>
</feature>
<reference evidence="2" key="1">
    <citation type="submission" date="2021-05" db="EMBL/GenBank/DDBJ databases">
        <authorList>
            <person name="Khan N."/>
        </authorList>
    </citation>
    <scope>NUCLEOTIDE SEQUENCE</scope>
</reference>
<dbReference type="Proteomes" id="UP000693738">
    <property type="component" value="Unassembled WGS sequence"/>
</dbReference>
<dbReference type="AlphaFoldDB" id="A0A8J2NJB7"/>
<gene>
    <name evidence="2" type="ORF">FEQUK3_LOCUS6040</name>
</gene>